<evidence type="ECO:0000256" key="5">
    <source>
        <dbReference type="ARBA" id="ARBA00022692"/>
    </source>
</evidence>
<name>A0ABV7RSH9_9GAMM</name>
<feature type="transmembrane region" description="Helical" evidence="9">
    <location>
        <begin position="304"/>
        <end position="323"/>
    </location>
</feature>
<evidence type="ECO:0000256" key="8">
    <source>
        <dbReference type="ARBA" id="ARBA00023136"/>
    </source>
</evidence>
<evidence type="ECO:0000256" key="4">
    <source>
        <dbReference type="ARBA" id="ARBA00022449"/>
    </source>
</evidence>
<keyword evidence="5 9" id="KW-0812">Transmembrane</keyword>
<evidence type="ECO:0000256" key="6">
    <source>
        <dbReference type="ARBA" id="ARBA00022989"/>
    </source>
</evidence>
<sequence length="561" mass="59669">MHHTSLIAILVAGFVLAFIFGALAQRLRLSPLVGYLLAGIVAGPFTPGFVGDQTLAPQLAEIGVILLMFGVGLHFSMRDLLEVKAIALPGAIVQITVATLLGMGLAHFLGWSLGAGLVFGLALSVASTVVLLRALEERRLVETNRGRIAVGWLIVEDLAMVLALVLLPAFADVLRGDAGDSVNVWSALFKTFAKLGAFVAVMLIVGRRVIPWILERVAGTGSRELFTLCILAIALGVAFGSAAMFGVSFALGAFFAGMLLNESEFSHQAATETLPLRDAFAVLFFVSVGMLFNPMILIEQPLQVLATFLIIVFGKSVAAYAIVRAFGKPNSTSLLISASLAQIGEFSFILAGLGLELKVLPKEGQDLILAGALLSIIINPLLFTWLDRREAREAAARIPVPEEHVLPPIPEGLHDHTILIGYGRVGSELGRLLTAQGVPLVVIESEDDRVDRARAAGLPTVNGHAANERVLQEALPEKAHTVMIAIPNALEAGEIIAKLRQLKPSLSIVARAHSDAEVKHLLEHGADGAVMAERELAHSLAEMVMATPPYRGSRHLPPATA</sequence>
<evidence type="ECO:0000256" key="7">
    <source>
        <dbReference type="ARBA" id="ARBA00023065"/>
    </source>
</evidence>
<evidence type="ECO:0000256" key="2">
    <source>
        <dbReference type="ARBA" id="ARBA00005551"/>
    </source>
</evidence>
<keyword evidence="6 9" id="KW-1133">Transmembrane helix</keyword>
<feature type="transmembrane region" description="Helical" evidence="9">
    <location>
        <begin position="335"/>
        <end position="355"/>
    </location>
</feature>
<dbReference type="PROSITE" id="PS51201">
    <property type="entry name" value="RCK_N"/>
    <property type="match status" value="1"/>
</dbReference>
<dbReference type="NCBIfam" id="TIGR00932">
    <property type="entry name" value="2a37"/>
    <property type="match status" value="1"/>
</dbReference>
<dbReference type="PANTHER" id="PTHR42751">
    <property type="entry name" value="SODIUM/HYDROGEN EXCHANGER FAMILY/TRKA DOMAIN PROTEIN"/>
    <property type="match status" value="1"/>
</dbReference>
<feature type="transmembrane region" description="Helical" evidence="9">
    <location>
        <begin position="367"/>
        <end position="386"/>
    </location>
</feature>
<protein>
    <submittedName>
        <fullName evidence="11">YbaL family putative K(+) efflux transporter</fullName>
    </submittedName>
</protein>
<evidence type="ECO:0000313" key="11">
    <source>
        <dbReference type="EMBL" id="MFC3551611.1"/>
    </source>
</evidence>
<dbReference type="RefSeq" id="WP_386759367.1">
    <property type="nucleotide sequence ID" value="NZ_JBHRXK010000004.1"/>
</dbReference>
<dbReference type="InterPro" id="IPR006153">
    <property type="entry name" value="Cation/H_exchanger_TM"/>
</dbReference>
<feature type="transmembrane region" description="Helical" evidence="9">
    <location>
        <begin position="147"/>
        <end position="170"/>
    </location>
</feature>
<feature type="transmembrane region" description="Helical" evidence="9">
    <location>
        <begin position="32"/>
        <end position="50"/>
    </location>
</feature>
<gene>
    <name evidence="11" type="primary">ybaL</name>
    <name evidence="11" type="ORF">ACFOLC_11385</name>
</gene>
<dbReference type="PANTHER" id="PTHR42751:SF1">
    <property type="entry name" value="CATION_PROTON ANTIPORTER YBAL-RELATED"/>
    <property type="match status" value="1"/>
</dbReference>
<keyword evidence="8 9" id="KW-0472">Membrane</keyword>
<dbReference type="NCBIfam" id="NF007950">
    <property type="entry name" value="PRK10669.1"/>
    <property type="match status" value="1"/>
</dbReference>
<dbReference type="InterPro" id="IPR004771">
    <property type="entry name" value="K/H_exchanger"/>
</dbReference>
<evidence type="ECO:0000256" key="9">
    <source>
        <dbReference type="SAM" id="Phobius"/>
    </source>
</evidence>
<keyword evidence="4" id="KW-0050">Antiport</keyword>
<proteinExistence type="inferred from homology"/>
<dbReference type="Pfam" id="PF00999">
    <property type="entry name" value="Na_H_Exchanger"/>
    <property type="match status" value="1"/>
</dbReference>
<feature type="transmembrane region" description="Helical" evidence="9">
    <location>
        <begin position="6"/>
        <end position="25"/>
    </location>
</feature>
<feature type="transmembrane region" description="Helical" evidence="9">
    <location>
        <begin position="87"/>
        <end position="109"/>
    </location>
</feature>
<evidence type="ECO:0000256" key="3">
    <source>
        <dbReference type="ARBA" id="ARBA00022448"/>
    </source>
</evidence>
<comment type="similarity">
    <text evidence="2">Belongs to the monovalent cation:proton antiporter 2 (CPA2) transporter (TC 2.A.37) family.</text>
</comment>
<dbReference type="InterPro" id="IPR038770">
    <property type="entry name" value="Na+/solute_symporter_sf"/>
</dbReference>
<dbReference type="SUPFAM" id="SSF51735">
    <property type="entry name" value="NAD(P)-binding Rossmann-fold domains"/>
    <property type="match status" value="1"/>
</dbReference>
<dbReference type="InterPro" id="IPR036291">
    <property type="entry name" value="NAD(P)-bd_dom_sf"/>
</dbReference>
<keyword evidence="7" id="KW-0406">Ion transport</keyword>
<feature type="transmembrane region" description="Helical" evidence="9">
    <location>
        <begin position="226"/>
        <end position="259"/>
    </location>
</feature>
<feature type="transmembrane region" description="Helical" evidence="9">
    <location>
        <begin position="115"/>
        <end position="135"/>
    </location>
</feature>
<dbReference type="Gene3D" id="1.20.1530.20">
    <property type="match status" value="1"/>
</dbReference>
<dbReference type="InterPro" id="IPR003148">
    <property type="entry name" value="RCK_N"/>
</dbReference>
<feature type="transmembrane region" description="Helical" evidence="9">
    <location>
        <begin position="279"/>
        <end position="297"/>
    </location>
</feature>
<evidence type="ECO:0000259" key="10">
    <source>
        <dbReference type="PROSITE" id="PS51201"/>
    </source>
</evidence>
<feature type="transmembrane region" description="Helical" evidence="9">
    <location>
        <begin position="182"/>
        <end position="205"/>
    </location>
</feature>
<feature type="domain" description="RCK N-terminal" evidence="10">
    <location>
        <begin position="414"/>
        <end position="530"/>
    </location>
</feature>
<evidence type="ECO:0000256" key="1">
    <source>
        <dbReference type="ARBA" id="ARBA00004141"/>
    </source>
</evidence>
<comment type="subcellular location">
    <subcellularLocation>
        <location evidence="1">Membrane</location>
        <topology evidence="1">Multi-pass membrane protein</topology>
    </subcellularLocation>
</comment>
<comment type="caution">
    <text evidence="11">The sequence shown here is derived from an EMBL/GenBank/DDBJ whole genome shotgun (WGS) entry which is preliminary data.</text>
</comment>
<dbReference type="Proteomes" id="UP001595740">
    <property type="component" value="Unassembled WGS sequence"/>
</dbReference>
<dbReference type="Pfam" id="PF02254">
    <property type="entry name" value="TrkA_N"/>
    <property type="match status" value="1"/>
</dbReference>
<keyword evidence="3" id="KW-0813">Transport</keyword>
<feature type="transmembrane region" description="Helical" evidence="9">
    <location>
        <begin position="56"/>
        <end position="75"/>
    </location>
</feature>
<dbReference type="Gene3D" id="3.40.50.720">
    <property type="entry name" value="NAD(P)-binding Rossmann-like Domain"/>
    <property type="match status" value="1"/>
</dbReference>
<keyword evidence="12" id="KW-1185">Reference proteome</keyword>
<organism evidence="11 12">
    <name type="scientific">Lysobacter cavernae</name>
    <dbReference type="NCBI Taxonomy" id="1685901"/>
    <lineage>
        <taxon>Bacteria</taxon>
        <taxon>Pseudomonadati</taxon>
        <taxon>Pseudomonadota</taxon>
        <taxon>Gammaproteobacteria</taxon>
        <taxon>Lysobacterales</taxon>
        <taxon>Lysobacteraceae</taxon>
        <taxon>Lysobacter</taxon>
    </lineage>
</organism>
<reference evidence="12" key="1">
    <citation type="journal article" date="2019" name="Int. J. Syst. Evol. Microbiol.">
        <title>The Global Catalogue of Microorganisms (GCM) 10K type strain sequencing project: providing services to taxonomists for standard genome sequencing and annotation.</title>
        <authorList>
            <consortium name="The Broad Institute Genomics Platform"/>
            <consortium name="The Broad Institute Genome Sequencing Center for Infectious Disease"/>
            <person name="Wu L."/>
            <person name="Ma J."/>
        </authorList>
    </citation>
    <scope>NUCLEOTIDE SEQUENCE [LARGE SCALE GENOMIC DNA]</scope>
    <source>
        <strain evidence="12">KCTC 42875</strain>
    </source>
</reference>
<accession>A0ABV7RSH9</accession>
<dbReference type="EMBL" id="JBHRXK010000004">
    <property type="protein sequence ID" value="MFC3551611.1"/>
    <property type="molecule type" value="Genomic_DNA"/>
</dbReference>
<evidence type="ECO:0000313" key="12">
    <source>
        <dbReference type="Proteomes" id="UP001595740"/>
    </source>
</evidence>